<sequence length="169" mass="18895">MGLPRKLKNFNLYNDGNSYMGQIAEFTQPKIALQMEEWRGGGMLGPVKLDMGLQLMEAEFTNGGLVLQALRQFGTPRVDGVLLRLVGAYQRDDGSAVQSVETVMRGRHEEIDMGNAKAGEDTEHKFKLPLSYYKLVVDNRVELEIDMINAIFLVDGIDRYAEIRAAIGL</sequence>
<organism evidence="1 2">
    <name type="scientific">Sphingomonas ursincola</name>
    <dbReference type="NCBI Taxonomy" id="56361"/>
    <lineage>
        <taxon>Bacteria</taxon>
        <taxon>Pseudomonadati</taxon>
        <taxon>Pseudomonadota</taxon>
        <taxon>Alphaproteobacteria</taxon>
        <taxon>Sphingomonadales</taxon>
        <taxon>Sphingomonadaceae</taxon>
        <taxon>Sphingomonas</taxon>
    </lineage>
</organism>
<evidence type="ECO:0000313" key="1">
    <source>
        <dbReference type="EMBL" id="MBA1373195.1"/>
    </source>
</evidence>
<comment type="caution">
    <text evidence="1">The sequence shown here is derived from an EMBL/GenBank/DDBJ whole genome shotgun (WGS) entry which is preliminary data.</text>
</comment>
<dbReference type="Pfam" id="PF04985">
    <property type="entry name" value="Phage_tube"/>
    <property type="match status" value="1"/>
</dbReference>
<dbReference type="EMBL" id="VDES01000001">
    <property type="protein sequence ID" value="MBA1373195.1"/>
    <property type="molecule type" value="Genomic_DNA"/>
</dbReference>
<dbReference type="RefSeq" id="WP_181266312.1">
    <property type="nucleotide sequence ID" value="NZ_BAAAGB010000002.1"/>
</dbReference>
<dbReference type="NCBIfam" id="TIGR01611">
    <property type="entry name" value="tail_tube"/>
    <property type="match status" value="1"/>
</dbReference>
<dbReference type="InterPro" id="IPR006498">
    <property type="entry name" value="Tail_tube"/>
</dbReference>
<proteinExistence type="predicted"/>
<evidence type="ECO:0000313" key="2">
    <source>
        <dbReference type="Proteomes" id="UP000589292"/>
    </source>
</evidence>
<dbReference type="AlphaFoldDB" id="A0A7V8RB32"/>
<accession>A0A7V8RB32</accession>
<gene>
    <name evidence="1" type="ORF">FG486_02500</name>
</gene>
<reference evidence="1 2" key="1">
    <citation type="journal article" date="1994" name="Int. J. Syst. Bacteriol.">
        <title>Phylogenetic positions of novel aerobic, bacteriochlorophyll a-containing bacteria and description of Roseococcus thiosulfatophilus gen. nov., sp. nov., Erythromicrobium ramosum gen. nov., sp. nov., and Erythrobacter litoralis sp. nov.</title>
        <authorList>
            <person name="Yurkov V."/>
            <person name="Stackebrandt E."/>
            <person name="Holmes A."/>
            <person name="Fuerst J.A."/>
            <person name="Hugenholtz P."/>
            <person name="Golecki J."/>
            <person name="Gad'on N."/>
            <person name="Gorlenko V.M."/>
            <person name="Kompantseva E.I."/>
            <person name="Drews G."/>
        </authorList>
    </citation>
    <scope>NUCLEOTIDE SEQUENCE [LARGE SCALE GENOMIC DNA]</scope>
    <source>
        <strain evidence="1 2">KR-99</strain>
    </source>
</reference>
<dbReference type="Proteomes" id="UP000589292">
    <property type="component" value="Unassembled WGS sequence"/>
</dbReference>
<keyword evidence="2" id="KW-1185">Reference proteome</keyword>
<protein>
    <submittedName>
        <fullName evidence="1">Phage major tail tube protein</fullName>
    </submittedName>
</protein>
<name>A0A7V8RB32_9SPHN</name>